<evidence type="ECO:0000313" key="3">
    <source>
        <dbReference type="Proteomes" id="UP001175227"/>
    </source>
</evidence>
<dbReference type="Proteomes" id="UP001175227">
    <property type="component" value="Unassembled WGS sequence"/>
</dbReference>
<name>A0AA39TID0_9AGAR</name>
<dbReference type="AlphaFoldDB" id="A0AA39TID0"/>
<dbReference type="SUPFAM" id="SSF56112">
    <property type="entry name" value="Protein kinase-like (PK-like)"/>
    <property type="match status" value="1"/>
</dbReference>
<evidence type="ECO:0000313" key="2">
    <source>
        <dbReference type="EMBL" id="KAK0490301.1"/>
    </source>
</evidence>
<dbReference type="EMBL" id="JAUEPR010000001">
    <property type="protein sequence ID" value="KAK0490301.1"/>
    <property type="molecule type" value="Genomic_DNA"/>
</dbReference>
<organism evidence="2 3">
    <name type="scientific">Armillaria novae-zelandiae</name>
    <dbReference type="NCBI Taxonomy" id="153914"/>
    <lineage>
        <taxon>Eukaryota</taxon>
        <taxon>Fungi</taxon>
        <taxon>Dikarya</taxon>
        <taxon>Basidiomycota</taxon>
        <taxon>Agaricomycotina</taxon>
        <taxon>Agaricomycetes</taxon>
        <taxon>Agaricomycetidae</taxon>
        <taxon>Agaricales</taxon>
        <taxon>Marasmiineae</taxon>
        <taxon>Physalacriaceae</taxon>
        <taxon>Armillaria</taxon>
    </lineage>
</organism>
<keyword evidence="2" id="KW-0808">Transferase</keyword>
<protein>
    <submittedName>
        <fullName evidence="2">Kinase-like domain-containing protein</fullName>
    </submittedName>
</protein>
<dbReference type="Gene3D" id="1.10.510.10">
    <property type="entry name" value="Transferase(Phosphotransferase) domain 1"/>
    <property type="match status" value="1"/>
</dbReference>
<dbReference type="InterPro" id="IPR011009">
    <property type="entry name" value="Kinase-like_dom_sf"/>
</dbReference>
<gene>
    <name evidence="2" type="ORF">IW261DRAFT_1587823</name>
</gene>
<proteinExistence type="predicted"/>
<dbReference type="InterPro" id="IPR008271">
    <property type="entry name" value="Ser/Thr_kinase_AS"/>
</dbReference>
<dbReference type="GO" id="GO:0004672">
    <property type="term" value="F:protein kinase activity"/>
    <property type="evidence" value="ECO:0007669"/>
    <property type="project" value="InterPro"/>
</dbReference>
<dbReference type="GO" id="GO:0005524">
    <property type="term" value="F:ATP binding"/>
    <property type="evidence" value="ECO:0007669"/>
    <property type="project" value="InterPro"/>
</dbReference>
<reference evidence="2" key="1">
    <citation type="submission" date="2023-06" db="EMBL/GenBank/DDBJ databases">
        <authorList>
            <consortium name="Lawrence Berkeley National Laboratory"/>
            <person name="Ahrendt S."/>
            <person name="Sahu N."/>
            <person name="Indic B."/>
            <person name="Wong-Bajracharya J."/>
            <person name="Merenyi Z."/>
            <person name="Ke H.-M."/>
            <person name="Monk M."/>
            <person name="Kocsube S."/>
            <person name="Drula E."/>
            <person name="Lipzen A."/>
            <person name="Balint B."/>
            <person name="Henrissat B."/>
            <person name="Andreopoulos B."/>
            <person name="Martin F.M."/>
            <person name="Harder C.B."/>
            <person name="Rigling D."/>
            <person name="Ford K.L."/>
            <person name="Foster G.D."/>
            <person name="Pangilinan J."/>
            <person name="Papanicolaou A."/>
            <person name="Barry K."/>
            <person name="LaButti K."/>
            <person name="Viragh M."/>
            <person name="Koriabine M."/>
            <person name="Yan M."/>
            <person name="Riley R."/>
            <person name="Champramary S."/>
            <person name="Plett K.L."/>
            <person name="Tsai I.J."/>
            <person name="Slot J."/>
            <person name="Sipos G."/>
            <person name="Plett J."/>
            <person name="Nagy L.G."/>
            <person name="Grigoriev I.V."/>
        </authorList>
    </citation>
    <scope>NUCLEOTIDE SEQUENCE</scope>
    <source>
        <strain evidence="2">ICMP 16352</strain>
    </source>
</reference>
<comment type="caution">
    <text evidence="2">The sequence shown here is derived from an EMBL/GenBank/DDBJ whole genome shotgun (WGS) entry which is preliminary data.</text>
</comment>
<feature type="domain" description="Protein kinase" evidence="1">
    <location>
        <begin position="1"/>
        <end position="284"/>
    </location>
</feature>
<keyword evidence="3" id="KW-1185">Reference proteome</keyword>
<dbReference type="PROSITE" id="PS00108">
    <property type="entry name" value="PROTEIN_KINASE_ST"/>
    <property type="match status" value="1"/>
</dbReference>
<evidence type="ECO:0000259" key="1">
    <source>
        <dbReference type="PROSITE" id="PS50011"/>
    </source>
</evidence>
<keyword evidence="2" id="KW-0418">Kinase</keyword>
<dbReference type="PROSITE" id="PS50011">
    <property type="entry name" value="PROTEIN_KINASE_DOM"/>
    <property type="match status" value="1"/>
</dbReference>
<accession>A0AA39TID0</accession>
<sequence>MKFREQDTDPSPYAYIEGDVHPQGTLVEPEKLKPTFPNSFCHARVFFAQDAAGHLVAIKIVKKDTHHDHITRFLLQEEQEKLTENCVLPVLNILDVESASFYFAVMPRWDIVPIHSFRTLGVVLAYMHCMLKGLRYLHSKNIVHRDIKYPNTVMNYCCGFYGRYPDSLKYTTLQAQGLVKYATIDFDFAIMFPPGALASQCREHDYDPFAFDVALLGYLFCCRFQHLTPYEPMLAPLLDKMVTRTVSNRFTASEALAFLDDFLPSVHLGTPVPTDFLAGYYEQYDRWKDLPPEFIQRWSSYREPPVPRTTIWLRKITYWGTGYHWICFHSLAPILLDVNAKW</sequence>
<dbReference type="SMART" id="SM00220">
    <property type="entry name" value="S_TKc"/>
    <property type="match status" value="1"/>
</dbReference>
<dbReference type="Pfam" id="PF00069">
    <property type="entry name" value="Pkinase"/>
    <property type="match status" value="1"/>
</dbReference>
<dbReference type="InterPro" id="IPR000719">
    <property type="entry name" value="Prot_kinase_dom"/>
</dbReference>